<keyword evidence="8" id="KW-1185">Reference proteome</keyword>
<evidence type="ECO:0000256" key="2">
    <source>
        <dbReference type="ARBA" id="ARBA00005947"/>
    </source>
</evidence>
<dbReference type="STRING" id="65489.A0A0D3G865"/>
<dbReference type="InterPro" id="IPR037138">
    <property type="entry name" value="His_deacetylse_dom_sf"/>
</dbReference>
<dbReference type="EnsemblPlants" id="OBART05G18100.1">
    <property type="protein sequence ID" value="OBART05G18100.1"/>
    <property type="gene ID" value="OBART05G18100"/>
</dbReference>
<accession>A0A0D3G865</accession>
<dbReference type="PANTHER" id="PTHR10625:SF17">
    <property type="entry name" value="HISTONE DEACETYLASE 8"/>
    <property type="match status" value="1"/>
</dbReference>
<dbReference type="InterPro" id="IPR023801">
    <property type="entry name" value="His_deacetylse_dom"/>
</dbReference>
<name>A0A0D3G865_9ORYZ</name>
<feature type="domain" description="Histone deacetylase" evidence="6">
    <location>
        <begin position="99"/>
        <end position="313"/>
    </location>
</feature>
<dbReference type="HOGENOM" id="CLU_346974_0_0_1"/>
<reference evidence="7" key="2">
    <citation type="submission" date="2015-03" db="UniProtKB">
        <authorList>
            <consortium name="EnsemblPlants"/>
        </authorList>
    </citation>
    <scope>IDENTIFICATION</scope>
</reference>
<sequence>MDKRVIANLMEERRWVEVTNNSRRTTENVYAMFTGSVVWHYPRRLFSFLTLALACVEEGRFRQRLISGWVSYKQIKIFISCAIQHVPLLDQVPCSITVTNADRVRNMVSILRRGPIARFISWHSGRPAHAAELLSFHSAEYIEELVQADSAGANNNKICECTFLNPGSWDAALLAAGTTLSAMKHILDGHAKIAYALVRPPGHHAQPDRADGYCFLNNAGLAVKLALDSGRRRVAVVDIDVHYGNGTAEGFYHTDSVLTISLHMKHGSWGPSHPQSGLVDETGKGRGLGYNLNIPLPNGSGDAGYEYAMNELVFDPNGRQCLTMDGYRKIGQIMRGMADQHSNGQILIVQEGGYHITYSAYCLHATLEGVLNLQAPLLDDPLGFYPDDEKYTMQAVDIIKKCWKESIPIYRNPSLNFISKYIEELVQANAVGAKKLCEGTFLNPGSWGAALLAAGTTLSAMKHILDGHAKIAYALVRPPGHHAQPDRADGYCFLNNAGLAVKLALDSGRRKVAVVDIDVHYGNGTAEGFYHTDSVLTISLHMKHGSWGPSHPQSGSVDEIGEGRGLGYNLNIPLPNGSGDAGYEYAMNELVVPAIEKFHPELLVFVVGQDSSTFDPNGRQCLTMDGYRKIGQIMRGMADQHSNGQILIVQEGGYHISYSAYCLHATLEGVLNLQAPLLDDPIAYYPEDEKYTMKVVDIMKKCWKESIPFLKDI</sequence>
<dbReference type="Pfam" id="PF00850">
    <property type="entry name" value="Hist_deacetyl"/>
    <property type="match status" value="2"/>
</dbReference>
<proteinExistence type="inferred from homology"/>
<dbReference type="PaxDb" id="65489-OBART05G18100.1"/>
<dbReference type="InterPro" id="IPR000286">
    <property type="entry name" value="HDACs"/>
</dbReference>
<dbReference type="InterPro" id="IPR023696">
    <property type="entry name" value="Ureohydrolase_dom_sf"/>
</dbReference>
<dbReference type="Gene3D" id="3.40.800.20">
    <property type="entry name" value="Histone deacetylase domain"/>
    <property type="match status" value="2"/>
</dbReference>
<dbReference type="PRINTS" id="PR01270">
    <property type="entry name" value="HDASUPER"/>
</dbReference>
<protein>
    <submittedName>
        <fullName evidence="7">Histone deacetylase</fullName>
    </submittedName>
</protein>
<evidence type="ECO:0000313" key="7">
    <source>
        <dbReference type="EnsemblPlants" id="OBART05G18100.1"/>
    </source>
</evidence>
<evidence type="ECO:0000256" key="1">
    <source>
        <dbReference type="ARBA" id="ARBA00001947"/>
    </source>
</evidence>
<keyword evidence="3" id="KW-0479">Metal-binding</keyword>
<comment type="similarity">
    <text evidence="2">Belongs to the histone deacetylase family.</text>
</comment>
<evidence type="ECO:0000256" key="4">
    <source>
        <dbReference type="ARBA" id="ARBA00022801"/>
    </source>
</evidence>
<dbReference type="AlphaFoldDB" id="A0A0D3G865"/>
<dbReference type="Gramene" id="OBART05G18100.1">
    <property type="protein sequence ID" value="OBART05G18100.1"/>
    <property type="gene ID" value="OBART05G18100"/>
</dbReference>
<evidence type="ECO:0000256" key="3">
    <source>
        <dbReference type="ARBA" id="ARBA00022723"/>
    </source>
</evidence>
<dbReference type="SUPFAM" id="SSF52768">
    <property type="entry name" value="Arginase/deacetylase"/>
    <property type="match status" value="2"/>
</dbReference>
<comment type="cofactor">
    <cofactor evidence="1">
        <name>Zn(2+)</name>
        <dbReference type="ChEBI" id="CHEBI:29105"/>
    </cofactor>
</comment>
<feature type="domain" description="Histone deacetylase" evidence="6">
    <location>
        <begin position="420"/>
        <end position="668"/>
    </location>
</feature>
<dbReference type="GO" id="GO:0004407">
    <property type="term" value="F:histone deacetylase activity"/>
    <property type="evidence" value="ECO:0007669"/>
    <property type="project" value="TreeGrafter"/>
</dbReference>
<reference evidence="7" key="1">
    <citation type="journal article" date="2009" name="Rice">
        <title>De Novo Next Generation Sequencing of Plant Genomes.</title>
        <authorList>
            <person name="Rounsley S."/>
            <person name="Marri P.R."/>
            <person name="Yu Y."/>
            <person name="He R."/>
            <person name="Sisneros N."/>
            <person name="Goicoechea J.L."/>
            <person name="Lee S.J."/>
            <person name="Angelova A."/>
            <person name="Kudrna D."/>
            <person name="Luo M."/>
            <person name="Affourtit J."/>
            <person name="Desany B."/>
            <person name="Knight J."/>
            <person name="Niazi F."/>
            <person name="Egholm M."/>
            <person name="Wing R.A."/>
        </authorList>
    </citation>
    <scope>NUCLEOTIDE SEQUENCE [LARGE SCALE GENOMIC DNA]</scope>
    <source>
        <strain evidence="7">cv. IRGC 105608</strain>
    </source>
</reference>
<keyword evidence="4" id="KW-0378">Hydrolase</keyword>
<dbReference type="GO" id="GO:0016787">
    <property type="term" value="F:hydrolase activity"/>
    <property type="evidence" value="ECO:0007669"/>
    <property type="project" value="UniProtKB-KW"/>
</dbReference>
<dbReference type="PANTHER" id="PTHR10625">
    <property type="entry name" value="HISTONE DEACETYLASE HDAC1-RELATED"/>
    <property type="match status" value="1"/>
</dbReference>
<evidence type="ECO:0000313" key="8">
    <source>
        <dbReference type="Proteomes" id="UP000026960"/>
    </source>
</evidence>
<dbReference type="eggNOG" id="KOG1343">
    <property type="taxonomic scope" value="Eukaryota"/>
</dbReference>
<dbReference type="Proteomes" id="UP000026960">
    <property type="component" value="Chromosome 5"/>
</dbReference>
<evidence type="ECO:0000256" key="5">
    <source>
        <dbReference type="ARBA" id="ARBA00022833"/>
    </source>
</evidence>
<keyword evidence="5" id="KW-0862">Zinc</keyword>
<evidence type="ECO:0000259" key="6">
    <source>
        <dbReference type="Pfam" id="PF00850"/>
    </source>
</evidence>
<dbReference type="GO" id="GO:0040029">
    <property type="term" value="P:epigenetic regulation of gene expression"/>
    <property type="evidence" value="ECO:0007669"/>
    <property type="project" value="TreeGrafter"/>
</dbReference>
<organism evidence="7">
    <name type="scientific">Oryza barthii</name>
    <dbReference type="NCBI Taxonomy" id="65489"/>
    <lineage>
        <taxon>Eukaryota</taxon>
        <taxon>Viridiplantae</taxon>
        <taxon>Streptophyta</taxon>
        <taxon>Embryophyta</taxon>
        <taxon>Tracheophyta</taxon>
        <taxon>Spermatophyta</taxon>
        <taxon>Magnoliopsida</taxon>
        <taxon>Liliopsida</taxon>
        <taxon>Poales</taxon>
        <taxon>Poaceae</taxon>
        <taxon>BOP clade</taxon>
        <taxon>Oryzoideae</taxon>
        <taxon>Oryzeae</taxon>
        <taxon>Oryzinae</taxon>
        <taxon>Oryza</taxon>
    </lineage>
</organism>
<dbReference type="GO" id="GO:0046872">
    <property type="term" value="F:metal ion binding"/>
    <property type="evidence" value="ECO:0007669"/>
    <property type="project" value="UniProtKB-KW"/>
</dbReference>